<gene>
    <name evidence="1" type="ORF">EPI10_009727</name>
</gene>
<comment type="caution">
    <text evidence="1">The sequence shown here is derived from an EMBL/GenBank/DDBJ whole genome shotgun (WGS) entry which is preliminary data.</text>
</comment>
<accession>A0A5B6U734</accession>
<dbReference type="EMBL" id="SMMG02000013">
    <property type="protein sequence ID" value="KAA3453720.1"/>
    <property type="molecule type" value="Genomic_DNA"/>
</dbReference>
<protein>
    <submittedName>
        <fullName evidence="1">Protein GIGANTEA-like</fullName>
    </submittedName>
</protein>
<reference evidence="2" key="1">
    <citation type="journal article" date="2019" name="Plant Biotechnol. J.">
        <title>Genome sequencing of the Australian wild diploid species Gossypium australe highlights disease resistance and delayed gland morphogenesis.</title>
        <authorList>
            <person name="Cai Y."/>
            <person name="Cai X."/>
            <person name="Wang Q."/>
            <person name="Wang P."/>
            <person name="Zhang Y."/>
            <person name="Cai C."/>
            <person name="Xu Y."/>
            <person name="Wang K."/>
            <person name="Zhou Z."/>
            <person name="Wang C."/>
            <person name="Geng S."/>
            <person name="Li B."/>
            <person name="Dong Q."/>
            <person name="Hou Y."/>
            <person name="Wang H."/>
            <person name="Ai P."/>
            <person name="Liu Z."/>
            <person name="Yi F."/>
            <person name="Sun M."/>
            <person name="An G."/>
            <person name="Cheng J."/>
            <person name="Zhang Y."/>
            <person name="Shi Q."/>
            <person name="Xie Y."/>
            <person name="Shi X."/>
            <person name="Chang Y."/>
            <person name="Huang F."/>
            <person name="Chen Y."/>
            <person name="Hong S."/>
            <person name="Mi L."/>
            <person name="Sun Q."/>
            <person name="Zhang L."/>
            <person name="Zhou B."/>
            <person name="Peng R."/>
            <person name="Zhang X."/>
            <person name="Liu F."/>
        </authorList>
    </citation>
    <scope>NUCLEOTIDE SEQUENCE [LARGE SCALE GENOMIC DNA]</scope>
    <source>
        <strain evidence="2">cv. PA1801</strain>
    </source>
</reference>
<evidence type="ECO:0000313" key="2">
    <source>
        <dbReference type="Proteomes" id="UP000325315"/>
    </source>
</evidence>
<proteinExistence type="predicted"/>
<sequence length="65" mass="7268">MQMVTKPAAINSLIVYIFCFLTSFVPSVWSLSWPCVLVRRIGNCSLGLPKMTTKVRRCGESTSEL</sequence>
<evidence type="ECO:0000313" key="1">
    <source>
        <dbReference type="EMBL" id="KAA3453720.1"/>
    </source>
</evidence>
<keyword evidence="2" id="KW-1185">Reference proteome</keyword>
<dbReference type="OrthoDB" id="1893477at2759"/>
<dbReference type="AlphaFoldDB" id="A0A5B6U734"/>
<name>A0A5B6U734_9ROSI</name>
<organism evidence="1 2">
    <name type="scientific">Gossypium australe</name>
    <dbReference type="NCBI Taxonomy" id="47621"/>
    <lineage>
        <taxon>Eukaryota</taxon>
        <taxon>Viridiplantae</taxon>
        <taxon>Streptophyta</taxon>
        <taxon>Embryophyta</taxon>
        <taxon>Tracheophyta</taxon>
        <taxon>Spermatophyta</taxon>
        <taxon>Magnoliopsida</taxon>
        <taxon>eudicotyledons</taxon>
        <taxon>Gunneridae</taxon>
        <taxon>Pentapetalae</taxon>
        <taxon>rosids</taxon>
        <taxon>malvids</taxon>
        <taxon>Malvales</taxon>
        <taxon>Malvaceae</taxon>
        <taxon>Malvoideae</taxon>
        <taxon>Gossypium</taxon>
    </lineage>
</organism>
<dbReference type="Proteomes" id="UP000325315">
    <property type="component" value="Unassembled WGS sequence"/>
</dbReference>